<accession>A0ABQ9CSD1</accession>
<dbReference type="EMBL" id="WHWB01034700">
    <property type="protein sequence ID" value="KAJ7405575.1"/>
    <property type="molecule type" value="Genomic_DNA"/>
</dbReference>
<feature type="region of interest" description="Disordered" evidence="1">
    <location>
        <begin position="47"/>
        <end position="66"/>
    </location>
</feature>
<gene>
    <name evidence="2" type="ORF">WISP_138740</name>
</gene>
<protein>
    <submittedName>
        <fullName evidence="2">Uncharacterized protein</fullName>
    </submittedName>
</protein>
<sequence length="179" mass="20196">MSQIRRIPRHFVLSSYSNGAPEEETYSDLQTIPDTTEQMEFDIRYQPSQSSFCPPHPPPQSTRGQTFQKTPLSQIITVGSAGNGRDASGDNLQCKIVLHKVSATRVGHQLALIGDQFNRRYHSPVEDALLRLARSVAISVFQTWNIIKSVLRSFGNVLNSSWTKWIIGYGTWVWSLPFC</sequence>
<comment type="caution">
    <text evidence="2">The sequence shown here is derived from an EMBL/GenBank/DDBJ whole genome shotgun (WGS) entry which is preliminary data.</text>
</comment>
<name>A0ABQ9CSD1_9PASS</name>
<evidence type="ECO:0000313" key="2">
    <source>
        <dbReference type="EMBL" id="KAJ7405575.1"/>
    </source>
</evidence>
<evidence type="ECO:0000256" key="1">
    <source>
        <dbReference type="SAM" id="MobiDB-lite"/>
    </source>
</evidence>
<proteinExistence type="predicted"/>
<evidence type="ECO:0000313" key="3">
    <source>
        <dbReference type="Proteomes" id="UP001145742"/>
    </source>
</evidence>
<reference evidence="2" key="1">
    <citation type="submission" date="2019-10" db="EMBL/GenBank/DDBJ databases">
        <authorList>
            <person name="Soares A.E.R."/>
            <person name="Aleixo A."/>
            <person name="Schneider P."/>
            <person name="Miyaki C.Y."/>
            <person name="Schneider M.P."/>
            <person name="Mello C."/>
            <person name="Vasconcelos A.T.R."/>
        </authorList>
    </citation>
    <scope>NUCLEOTIDE SEQUENCE</scope>
    <source>
        <tissue evidence="2">Muscle</tissue>
    </source>
</reference>
<dbReference type="Proteomes" id="UP001145742">
    <property type="component" value="Unassembled WGS sequence"/>
</dbReference>
<organism evidence="2 3">
    <name type="scientific">Willisornis vidua</name>
    <name type="common">Xingu scale-backed antbird</name>
    <dbReference type="NCBI Taxonomy" id="1566151"/>
    <lineage>
        <taxon>Eukaryota</taxon>
        <taxon>Metazoa</taxon>
        <taxon>Chordata</taxon>
        <taxon>Craniata</taxon>
        <taxon>Vertebrata</taxon>
        <taxon>Euteleostomi</taxon>
        <taxon>Archelosauria</taxon>
        <taxon>Archosauria</taxon>
        <taxon>Dinosauria</taxon>
        <taxon>Saurischia</taxon>
        <taxon>Theropoda</taxon>
        <taxon>Coelurosauria</taxon>
        <taxon>Aves</taxon>
        <taxon>Neognathae</taxon>
        <taxon>Neoaves</taxon>
        <taxon>Telluraves</taxon>
        <taxon>Australaves</taxon>
        <taxon>Passeriformes</taxon>
        <taxon>Thamnophilidae</taxon>
        <taxon>Willisornis</taxon>
    </lineage>
</organism>
<keyword evidence="3" id="KW-1185">Reference proteome</keyword>